<gene>
    <name evidence="1" type="ORF">SBOR_7442</name>
</gene>
<dbReference type="AlphaFoldDB" id="W9CC94"/>
<proteinExistence type="predicted"/>
<reference evidence="1 2" key="1">
    <citation type="journal article" date="2014" name="Genome Announc.">
        <title>Draft genome sequence of Sclerotinia borealis, a psychrophilic plant pathogenic fungus.</title>
        <authorList>
            <person name="Mardanov A.V."/>
            <person name="Beletsky A.V."/>
            <person name="Kadnikov V.V."/>
            <person name="Ignatov A.N."/>
            <person name="Ravin N.V."/>
        </authorList>
    </citation>
    <scope>NUCLEOTIDE SEQUENCE [LARGE SCALE GENOMIC DNA]</scope>
    <source>
        <strain evidence="2">F-4157</strain>
    </source>
</reference>
<dbReference type="HOGENOM" id="CLU_124031_0_0_1"/>
<sequence length="188" mass="21518">MILAKFTRLPIPPLTIESIPSNDYQPWHEALRVKYDHSASKQWANLSSDIVSSMRNHHRDYQYWNYKICKVEIMWRLGRTENWVSRVLYEFDADVEYLEVHEGQHERIVTALTLQDRNSRDWMHVTYQAGESSNGQLGNVSFMVMGAGVQSSASIGGRAEYPVGPEESPGSTEDIQICIHIAPFTACK</sequence>
<dbReference type="EMBL" id="AYSA01000413">
    <property type="protein sequence ID" value="ESZ92185.1"/>
    <property type="molecule type" value="Genomic_DNA"/>
</dbReference>
<evidence type="ECO:0000313" key="1">
    <source>
        <dbReference type="EMBL" id="ESZ92185.1"/>
    </source>
</evidence>
<keyword evidence="2" id="KW-1185">Reference proteome</keyword>
<comment type="caution">
    <text evidence="1">The sequence shown here is derived from an EMBL/GenBank/DDBJ whole genome shotgun (WGS) entry which is preliminary data.</text>
</comment>
<protein>
    <submittedName>
        <fullName evidence="1">Uncharacterized protein</fullName>
    </submittedName>
</protein>
<evidence type="ECO:0000313" key="2">
    <source>
        <dbReference type="Proteomes" id="UP000019487"/>
    </source>
</evidence>
<organism evidence="1 2">
    <name type="scientific">Sclerotinia borealis (strain F-4128)</name>
    <dbReference type="NCBI Taxonomy" id="1432307"/>
    <lineage>
        <taxon>Eukaryota</taxon>
        <taxon>Fungi</taxon>
        <taxon>Dikarya</taxon>
        <taxon>Ascomycota</taxon>
        <taxon>Pezizomycotina</taxon>
        <taxon>Leotiomycetes</taxon>
        <taxon>Helotiales</taxon>
        <taxon>Sclerotiniaceae</taxon>
        <taxon>Sclerotinia</taxon>
    </lineage>
</organism>
<name>W9CC94_SCLBF</name>
<dbReference type="OrthoDB" id="3495073at2759"/>
<dbReference type="Proteomes" id="UP000019487">
    <property type="component" value="Unassembled WGS sequence"/>
</dbReference>
<accession>W9CC94</accession>